<name>A0A7C5ALP3_9BACT</name>
<feature type="domain" description="Aminoglycoside phosphotransferase" evidence="1">
    <location>
        <begin position="24"/>
        <end position="255"/>
    </location>
</feature>
<comment type="caution">
    <text evidence="2">The sequence shown here is derived from an EMBL/GenBank/DDBJ whole genome shotgun (WGS) entry which is preliminary data.</text>
</comment>
<dbReference type="InterPro" id="IPR002575">
    <property type="entry name" value="Aminoglycoside_PTrfase"/>
</dbReference>
<keyword evidence="2" id="KW-0808">Transferase</keyword>
<dbReference type="Gene3D" id="3.30.200.20">
    <property type="entry name" value="Phosphorylase Kinase, domain 1"/>
    <property type="match status" value="1"/>
</dbReference>
<dbReference type="Pfam" id="PF01636">
    <property type="entry name" value="APH"/>
    <property type="match status" value="1"/>
</dbReference>
<accession>A0A7C5ALP3</accession>
<protein>
    <submittedName>
        <fullName evidence="2">Aminoglycoside phosphotransferase</fullName>
    </submittedName>
</protein>
<dbReference type="SUPFAM" id="SSF56112">
    <property type="entry name" value="Protein kinase-like (PK-like)"/>
    <property type="match status" value="1"/>
</dbReference>
<dbReference type="GO" id="GO:0016740">
    <property type="term" value="F:transferase activity"/>
    <property type="evidence" value="ECO:0007669"/>
    <property type="project" value="UniProtKB-KW"/>
</dbReference>
<organism evidence="2">
    <name type="scientific">Desulfobacca acetoxidans</name>
    <dbReference type="NCBI Taxonomy" id="60893"/>
    <lineage>
        <taxon>Bacteria</taxon>
        <taxon>Pseudomonadati</taxon>
        <taxon>Thermodesulfobacteriota</taxon>
        <taxon>Desulfobaccia</taxon>
        <taxon>Desulfobaccales</taxon>
        <taxon>Desulfobaccaceae</taxon>
        <taxon>Desulfobacca</taxon>
    </lineage>
</organism>
<dbReference type="InterPro" id="IPR011009">
    <property type="entry name" value="Kinase-like_dom_sf"/>
</dbReference>
<reference evidence="2" key="1">
    <citation type="journal article" date="2020" name="mSystems">
        <title>Genome- and Community-Level Interaction Insights into Carbon Utilization and Element Cycling Functions of Hydrothermarchaeota in Hydrothermal Sediment.</title>
        <authorList>
            <person name="Zhou Z."/>
            <person name="Liu Y."/>
            <person name="Xu W."/>
            <person name="Pan J."/>
            <person name="Luo Z.H."/>
            <person name="Li M."/>
        </authorList>
    </citation>
    <scope>NUCLEOTIDE SEQUENCE [LARGE SCALE GENOMIC DNA]</scope>
    <source>
        <strain evidence="2">SpSt-853</strain>
    </source>
</reference>
<gene>
    <name evidence="2" type="ORF">ENW48_05970</name>
</gene>
<dbReference type="AlphaFoldDB" id="A0A7C5ALP3"/>
<dbReference type="Gene3D" id="3.90.1200.10">
    <property type="match status" value="1"/>
</dbReference>
<evidence type="ECO:0000313" key="2">
    <source>
        <dbReference type="EMBL" id="HGZ11747.1"/>
    </source>
</evidence>
<proteinExistence type="predicted"/>
<sequence>MTPLILSCRLREAAAARGVDLAGIQPLAGDGSERRFFRLPGESNLILLYQPRPPGNGVNENDSYFFIGRHLWALGVPVPEIHEYCREEGWLLLEDVGDRSLFGAVVKTRDENLILKWYQKALEILLHQQVAGKQGFNPAWCFDTPRITRDFLWERECRYFVRAFLQGYLGLEVGERDLAPDFAHLLARARPETETFFLHRDFQSKNLFLKGKSLRILDFQGGRLGPLGYDVAALLIDPYVNLSKKRQETLLQEYVKLLKARCFWASEKFEENYPYLALCRNLQILGAFAFLAKVKGKNQFVPYISPALSGLRQRLAERQGEFPLLERITENIELPKANGG</sequence>
<evidence type="ECO:0000259" key="1">
    <source>
        <dbReference type="Pfam" id="PF01636"/>
    </source>
</evidence>
<dbReference type="EMBL" id="DTKJ01000042">
    <property type="protein sequence ID" value="HGZ11747.1"/>
    <property type="molecule type" value="Genomic_DNA"/>
</dbReference>